<dbReference type="PANTHER" id="PTHR13017:SF0">
    <property type="entry name" value="METHENYLTETRAHYDROFOLATE SYNTHASE DOMAIN-CONTAINING PROTEIN"/>
    <property type="match status" value="1"/>
</dbReference>
<dbReference type="Pfam" id="PF01812">
    <property type="entry name" value="5-FTHF_cyc-lig"/>
    <property type="match status" value="1"/>
</dbReference>
<protein>
    <submittedName>
        <fullName evidence="1">5-formyltetrahydrofolate cyclo-ligase</fullName>
    </submittedName>
</protein>
<dbReference type="Gene3D" id="3.40.50.10420">
    <property type="entry name" value="NagB/RpiA/CoA transferase-like"/>
    <property type="match status" value="1"/>
</dbReference>
<name>A0A6M0RHH7_9CYAN</name>
<dbReference type="InterPro" id="IPR037171">
    <property type="entry name" value="NagB/RpiA_transferase-like"/>
</dbReference>
<dbReference type="InterPro" id="IPR002698">
    <property type="entry name" value="FTHF_cligase"/>
</dbReference>
<dbReference type="GO" id="GO:0016874">
    <property type="term" value="F:ligase activity"/>
    <property type="evidence" value="ECO:0007669"/>
    <property type="project" value="UniProtKB-KW"/>
</dbReference>
<gene>
    <name evidence="1" type="ORF">DXZ20_08365</name>
</gene>
<keyword evidence="2" id="KW-1185">Reference proteome</keyword>
<keyword evidence="1" id="KW-0436">Ligase</keyword>
<dbReference type="Proteomes" id="UP000481033">
    <property type="component" value="Unassembled WGS sequence"/>
</dbReference>
<evidence type="ECO:0000313" key="1">
    <source>
        <dbReference type="EMBL" id="NEZ55684.1"/>
    </source>
</evidence>
<dbReference type="SUPFAM" id="SSF100950">
    <property type="entry name" value="NagB/RpiA/CoA transferase-like"/>
    <property type="match status" value="1"/>
</dbReference>
<dbReference type="InterPro" id="IPR024185">
    <property type="entry name" value="FTHF_cligase-like_sf"/>
</dbReference>
<evidence type="ECO:0000313" key="2">
    <source>
        <dbReference type="Proteomes" id="UP000481033"/>
    </source>
</evidence>
<dbReference type="RefSeq" id="WP_163662618.1">
    <property type="nucleotide sequence ID" value="NZ_QXHD01000004.1"/>
</dbReference>
<dbReference type="GO" id="GO:0005737">
    <property type="term" value="C:cytoplasm"/>
    <property type="evidence" value="ECO:0007669"/>
    <property type="project" value="TreeGrafter"/>
</dbReference>
<sequence length="250" mass="27124">MSTSTWSGRHTGKDTLRQHIWATLKIHKATRRDPVGHIPNFIGAGIAADNLANTDLWQQAHVIKCNPDSPHTAVRLRALADGKILYMAVPRLSRKKCFVELTAAALAAKGVPLKAAASMGGAMAHGQLVSFVEMQPIDLVVVGCVAVAMNGGRTGKGAGFADLELAMLRQCQLISEETPIATTVHDLQLVNAADLPMQAHDWSLDLIVTPTQCFTTENHYPKPQGLDWDTIQRDQIASIPILQAWSKQLD</sequence>
<dbReference type="EMBL" id="QXHD01000004">
    <property type="protein sequence ID" value="NEZ55684.1"/>
    <property type="molecule type" value="Genomic_DNA"/>
</dbReference>
<comment type="caution">
    <text evidence="1">The sequence shown here is derived from an EMBL/GenBank/DDBJ whole genome shotgun (WGS) entry which is preliminary data.</text>
</comment>
<accession>A0A6M0RHH7</accession>
<reference evidence="1 2" key="1">
    <citation type="journal article" date="2020" name="Microb. Ecol.">
        <title>Ecogenomics of the Marine Benthic Filamentous Cyanobacterium Adonisia.</title>
        <authorList>
            <person name="Walter J.M."/>
            <person name="Coutinho F.H."/>
            <person name="Leomil L."/>
            <person name="Hargreaves P.I."/>
            <person name="Campeao M.E."/>
            <person name="Vieira V.V."/>
            <person name="Silva B.S."/>
            <person name="Fistarol G.O."/>
            <person name="Salomon P.S."/>
            <person name="Sawabe T."/>
            <person name="Mino S."/>
            <person name="Hosokawa M."/>
            <person name="Miyashita H."/>
            <person name="Maruyama F."/>
            <person name="van Verk M.C."/>
            <person name="Dutilh B.E."/>
            <person name="Thompson C.C."/>
            <person name="Thompson F.L."/>
        </authorList>
    </citation>
    <scope>NUCLEOTIDE SEQUENCE [LARGE SCALE GENOMIC DNA]</scope>
    <source>
        <strain evidence="1 2">CCMR0081</strain>
    </source>
</reference>
<dbReference type="AlphaFoldDB" id="A0A6M0RHH7"/>
<proteinExistence type="predicted"/>
<organism evidence="1 2">
    <name type="scientific">Adonisia turfae CCMR0081</name>
    <dbReference type="NCBI Taxonomy" id="2292702"/>
    <lineage>
        <taxon>Bacteria</taxon>
        <taxon>Bacillati</taxon>
        <taxon>Cyanobacteriota</taxon>
        <taxon>Adonisia</taxon>
        <taxon>Adonisia turfae</taxon>
    </lineage>
</organism>
<dbReference type="PANTHER" id="PTHR13017">
    <property type="entry name" value="5-FORMYLTETRAHYDROFOLATE CYCLO-LIGASE-RELATED"/>
    <property type="match status" value="1"/>
</dbReference>